<evidence type="ECO:0000313" key="2">
    <source>
        <dbReference type="WBParaSite" id="nRc.2.0.1.t32417-RA"/>
    </source>
</evidence>
<organism evidence="1 2">
    <name type="scientific">Romanomermis culicivorax</name>
    <name type="common">Nematode worm</name>
    <dbReference type="NCBI Taxonomy" id="13658"/>
    <lineage>
        <taxon>Eukaryota</taxon>
        <taxon>Metazoa</taxon>
        <taxon>Ecdysozoa</taxon>
        <taxon>Nematoda</taxon>
        <taxon>Enoplea</taxon>
        <taxon>Dorylaimia</taxon>
        <taxon>Mermithida</taxon>
        <taxon>Mermithoidea</taxon>
        <taxon>Mermithidae</taxon>
        <taxon>Romanomermis</taxon>
    </lineage>
</organism>
<sequence>MWRVMKALVLHLNRFVHFPTEEELGAVKRGGYFLGDSGYGCSSILLTPFLNPKTEAEKRYNTVSFQISQINRQLATSPKGSIDVSNPTHLQLTSLIAIFDNIRPALFCLAEPCSSSLSFSTFCTLLMAFNFHRRKDFSTANAQNLNREARQNCNAGLKRPLKAHTNMNSEVTKHFRNPDDSEKVEENLQDYKSMKSSLRRWSRKGRVPVEDVYHLPPEYQVTERGRFAEESAPYYCEPWLLCSSPEHMIVAFMSSQDTSMVFDSTHLIMDGTFKISPDGFTQLYTLHAWGAFEFEAIPVCHALMSWKTMDSYVYLLTEIRNKLMTNHNGMLLHETLC</sequence>
<reference evidence="2" key="1">
    <citation type="submission" date="2022-11" db="UniProtKB">
        <authorList>
            <consortium name="WormBaseParasite"/>
        </authorList>
    </citation>
    <scope>IDENTIFICATION</scope>
</reference>
<name>A0A915K164_ROMCU</name>
<protein>
    <submittedName>
        <fullName evidence="2">DDE Tnp4 domain-containing protein</fullName>
    </submittedName>
</protein>
<proteinExistence type="predicted"/>
<dbReference type="Proteomes" id="UP000887565">
    <property type="component" value="Unplaced"/>
</dbReference>
<dbReference type="WBParaSite" id="nRc.2.0.1.t32417-RA">
    <property type="protein sequence ID" value="nRc.2.0.1.t32417-RA"/>
    <property type="gene ID" value="nRc.2.0.1.g32417"/>
</dbReference>
<accession>A0A915K164</accession>
<evidence type="ECO:0000313" key="1">
    <source>
        <dbReference type="Proteomes" id="UP000887565"/>
    </source>
</evidence>
<dbReference type="AlphaFoldDB" id="A0A915K164"/>
<keyword evidence="1" id="KW-1185">Reference proteome</keyword>